<sequence length="2106" mass="237895">MAGLLAWAADVVKASGAQSNEEDDPNSIPLVFTAEQQNYAQELNRKAASLSRSIHDLRLRLPPPDISQRLPHLHAHSLASNAALALQLNSHSATREQGVVSWLSSPLPLLHLFPYLLPHPILSSYRLQSPPPPITNLHILSPNVPTSISSDRPTFNPNPLPPPHTPYNPPPPPPYKPKPPPLYKPAQNPVAQSHTRNPIPTSHIPFRIDAKTFSFAYEGGRVDPYHMKERRGHFRGSLWIGYRGLKWLLDELEAIRHSSVILNGFFRFYRDGYRTLELSCLKNRGGRYLELCDYHSGSQQGGIRVPEGKRGAGWVLFDREIRQYFLDEVVDGAATPRVLHDERSSRYIRKQVSRDSRNQRTADISGVITLKPPKNNPRDISRNGRVILAKAEPRPTRKTDFNWAPRSKTLHITINEGRPRSIKWVGLPAHTDEPKPNPRPKLPTELPTEPKLPTELPTERLEPIDLDLSEASGISNQLPELTSGEDSIAQELITLHQGPLPTITENPSEEFSAEDCDEALEFSVDDGELMTPELEVEVVCASPTREEPDCLVSSIREDQNLLQMVTYPPCIPEPPELGSCLLYSPPVMGELGMSVMATQVSEWVDSSSPISCEPLLMVAPSEFGSPSARVENSVDALLQPSKWVKKHMNLFRQEIGVSIKGHERECLAMLMRIDKDRKPKMASSCGKKSSTKGARELKNLLKILSWNVRGVNNVQKREVIRHFLRDWRCDVVCLQETKVDCMDSRMVRSLWGNQFVDWLALDAVNTAGGVLLMWDSRVVEKVDSVVGNSSVSCSFKGLVDGFDWVCSGIYGPHSDEGRRGLWEELVGARQRLAGPWCVVGDFNVVRCPSERLGCSRFSPAMNLFSDWIDHHNLVDLPLVGGQFTWSNSSTPLSMSRIDRALVSTDWEAHYSDVVLKLLPRPLSDHHPIMVEAGGMAMGKSSFKFENMWLKEAGFVDMVQEWWAAYEFEGTPSFVLASKLKALKGDLKNWNRTVFGDVRYQRHCKMSELLDLDVKEGNGGLSSDEKSSREVLRNELFRLAHLEETSWRQKSRATWLKEGDNNTKFFHSTANSNRRRNYIGELEVDGIRYEDKEEVKAQALQFYQSLYQENEPWRPLADGITFDTIGVGDREMLDRPFELDEVVQVLKGMQGDKAPGPDGFSMAFFQKCWQVVETDVMAYFGEVYEHCKFEKSLNATFISLIPKKMNATNIRDFRPISLIGSIYKLLAKVLANRLARVLDGVVSESQNSFVGGRKTLDSVLIANECLDSRLKSRISGLICKLDIEKAYDHVNWACLYYIMDRMGFGSRWIKWMRACTSTVRFSVLVNGSPTGFFDSSRGLRQGDPLSPMLFLLIMEVLSRMLRRTVEEGRIKGFHAGKDEITGVCISHLLFADDTILFCDADPEQLLYIRMVLTCFEAVTGLRVNLSKSEMVPVGHVDGLDDLPDLLYCRIGSLPLLYLGMPLGASYKSVDVWNTILEKIERRLAGWKKLYLSKGGRLTLIKSTLSSLPTYYLSLFTIPVSVAKRIECLQRNFLWGGMGDEHKYHLVSWDVVCSPVANGGLGIRRIIHCNRALLGSWLWRFGTEESHLWRRVLIAKYGLECGGWITTRPRGAHGCSLWRSIMMGWNSFSTHTSFKVGLGDRVRFWQDCWCTVRPLQEEFPGLYSCSRAQNGTVAAMLESHGDGSSRVWNVVFERGFNDWEMAQVVSFFSIIQAHLPRSLEADRLSWSLNGKGSFDSRSFYRALCTPSSVSAPFPWKSIWKVKAPRRVAFFLWSVAWGRILTCDNLMRRGHVMVGWCCLCRAAGESVDHLLLHCEVATDLWHCVLRAFGVAWVLPNQSSALLIGWWNWFGKHSSQVWNMVPHCLMWILWRERNSRTFEDIEHPVGENAGGGPPVEEVRGEEIDETEKNLRAEQEGTAAALVASQSGRSSESTVESKVAVEAEPDTEVLKSVILEKLENKKKELSSMEEIVQDLEKKWTQVQDKALKLPSPAQREKILDKQLHSLIEQLQAKQAQAENLVGEIHLKEMELERLNGLWRVESSNVDANTARNRFGRSTYGKGYGSSDYIVDAHLKPPGGRSESQQKFMLIRSAFVLYIFALHILVFIKISL</sequence>
<feature type="compositionally biased region" description="Polar residues" evidence="1">
    <location>
        <begin position="189"/>
        <end position="198"/>
    </location>
</feature>
<dbReference type="SUPFAM" id="SSF56219">
    <property type="entry name" value="DNase I-like"/>
    <property type="match status" value="1"/>
</dbReference>
<dbReference type="Pfam" id="PF03372">
    <property type="entry name" value="Exo_endo_phos"/>
    <property type="match status" value="1"/>
</dbReference>
<dbReference type="InterPro" id="IPR026960">
    <property type="entry name" value="RVT-Znf"/>
</dbReference>
<dbReference type="InterPro" id="IPR000477">
    <property type="entry name" value="RT_dom"/>
</dbReference>
<dbReference type="InterPro" id="IPR005135">
    <property type="entry name" value="Endo/exonuclease/phosphatase"/>
</dbReference>
<dbReference type="Pfam" id="PF00078">
    <property type="entry name" value="RVT_1"/>
    <property type="match status" value="1"/>
</dbReference>
<dbReference type="Gene3D" id="3.60.10.10">
    <property type="entry name" value="Endonuclease/exonuclease/phosphatase"/>
    <property type="match status" value="1"/>
</dbReference>
<dbReference type="EMBL" id="OIVN01006339">
    <property type="protein sequence ID" value="SPD30937.1"/>
    <property type="molecule type" value="Genomic_DNA"/>
</dbReference>
<gene>
    <name evidence="4" type="ORF">FSB_LOCUS58819</name>
</gene>
<dbReference type="SUPFAM" id="SSF56672">
    <property type="entry name" value="DNA/RNA polymerases"/>
    <property type="match status" value="1"/>
</dbReference>
<keyword evidence="2" id="KW-1133">Transmembrane helix</keyword>
<evidence type="ECO:0000256" key="2">
    <source>
        <dbReference type="SAM" id="Phobius"/>
    </source>
</evidence>
<name>A0A2N9J037_FAGSY</name>
<feature type="domain" description="Reverse transcriptase" evidence="3">
    <location>
        <begin position="1181"/>
        <end position="1461"/>
    </location>
</feature>
<evidence type="ECO:0000259" key="3">
    <source>
        <dbReference type="PROSITE" id="PS50878"/>
    </source>
</evidence>
<evidence type="ECO:0000256" key="1">
    <source>
        <dbReference type="SAM" id="MobiDB-lite"/>
    </source>
</evidence>
<feature type="region of interest" description="Disordered" evidence="1">
    <location>
        <begin position="427"/>
        <end position="455"/>
    </location>
</feature>
<dbReference type="PANTHER" id="PTHR37761:SF2">
    <property type="entry name" value="OS09G0108400 PROTEIN"/>
    <property type="match status" value="1"/>
</dbReference>
<accession>A0A2N9J037</accession>
<dbReference type="CDD" id="cd01650">
    <property type="entry name" value="RT_nLTR_like"/>
    <property type="match status" value="1"/>
</dbReference>
<evidence type="ECO:0000313" key="4">
    <source>
        <dbReference type="EMBL" id="SPD30937.1"/>
    </source>
</evidence>
<organism evidence="4">
    <name type="scientific">Fagus sylvatica</name>
    <name type="common">Beechnut</name>
    <dbReference type="NCBI Taxonomy" id="28930"/>
    <lineage>
        <taxon>Eukaryota</taxon>
        <taxon>Viridiplantae</taxon>
        <taxon>Streptophyta</taxon>
        <taxon>Embryophyta</taxon>
        <taxon>Tracheophyta</taxon>
        <taxon>Spermatophyta</taxon>
        <taxon>Magnoliopsida</taxon>
        <taxon>eudicotyledons</taxon>
        <taxon>Gunneridae</taxon>
        <taxon>Pentapetalae</taxon>
        <taxon>rosids</taxon>
        <taxon>fabids</taxon>
        <taxon>Fagales</taxon>
        <taxon>Fagaceae</taxon>
        <taxon>Fagus</taxon>
    </lineage>
</organism>
<feature type="compositionally biased region" description="Low complexity" evidence="1">
    <location>
        <begin position="443"/>
        <end position="455"/>
    </location>
</feature>
<reference evidence="4" key="1">
    <citation type="submission" date="2018-02" db="EMBL/GenBank/DDBJ databases">
        <authorList>
            <person name="Cohen D.B."/>
            <person name="Kent A.D."/>
        </authorList>
    </citation>
    <scope>NUCLEOTIDE SEQUENCE</scope>
</reference>
<dbReference type="Pfam" id="PF13966">
    <property type="entry name" value="zf-RVT"/>
    <property type="match status" value="1"/>
</dbReference>
<dbReference type="PANTHER" id="PTHR37761">
    <property type="entry name" value="OS09G0108400 PROTEIN"/>
    <property type="match status" value="1"/>
</dbReference>
<keyword evidence="2" id="KW-0472">Membrane</keyword>
<dbReference type="InterPro" id="IPR043502">
    <property type="entry name" value="DNA/RNA_pol_sf"/>
</dbReference>
<feature type="transmembrane region" description="Helical" evidence="2">
    <location>
        <begin position="2083"/>
        <end position="2102"/>
    </location>
</feature>
<keyword evidence="2" id="KW-0812">Transmembrane</keyword>
<dbReference type="PROSITE" id="PS50878">
    <property type="entry name" value="RT_POL"/>
    <property type="match status" value="1"/>
</dbReference>
<dbReference type="InterPro" id="IPR036691">
    <property type="entry name" value="Endo/exonu/phosph_ase_sf"/>
</dbReference>
<feature type="region of interest" description="Disordered" evidence="1">
    <location>
        <begin position="145"/>
        <end position="198"/>
    </location>
</feature>
<protein>
    <recommendedName>
        <fullName evidence="3">Reverse transcriptase domain-containing protein</fullName>
    </recommendedName>
</protein>
<feature type="compositionally biased region" description="Pro residues" evidence="1">
    <location>
        <begin position="156"/>
        <end position="183"/>
    </location>
</feature>
<dbReference type="GO" id="GO:0003824">
    <property type="term" value="F:catalytic activity"/>
    <property type="evidence" value="ECO:0007669"/>
    <property type="project" value="InterPro"/>
</dbReference>
<proteinExistence type="predicted"/>